<feature type="transmembrane region" description="Helical" evidence="9">
    <location>
        <begin position="329"/>
        <end position="352"/>
    </location>
</feature>
<evidence type="ECO:0000313" key="12">
    <source>
        <dbReference type="Proteomes" id="UP001175271"/>
    </source>
</evidence>
<keyword evidence="3 9" id="KW-0812">Transmembrane</keyword>
<dbReference type="InterPro" id="IPR008250">
    <property type="entry name" value="ATPase_P-typ_transduc_dom_A_sf"/>
</dbReference>
<comment type="caution">
    <text evidence="11">The sequence shown here is derived from an EMBL/GenBank/DDBJ whole genome shotgun (WGS) entry which is preliminary data.</text>
</comment>
<dbReference type="EMBL" id="JAUCMV010000005">
    <property type="protein sequence ID" value="KAK0396059.1"/>
    <property type="molecule type" value="Genomic_DNA"/>
</dbReference>
<dbReference type="Gene3D" id="3.40.1110.10">
    <property type="entry name" value="Calcium-transporting ATPase, cytoplasmic domain N"/>
    <property type="match status" value="2"/>
</dbReference>
<protein>
    <recommendedName>
        <fullName evidence="10">Cation-transporting P-type ATPase N-terminal domain-containing protein</fullName>
    </recommendedName>
</protein>
<dbReference type="SUPFAM" id="SSF81660">
    <property type="entry name" value="Metal cation-transporting ATPase, ATP-binding domain N"/>
    <property type="match status" value="1"/>
</dbReference>
<dbReference type="AlphaFoldDB" id="A0AA39GZJ6"/>
<keyword evidence="12" id="KW-1185">Reference proteome</keyword>
<dbReference type="InterPro" id="IPR006068">
    <property type="entry name" value="ATPase_P-typ_cation-transptr_C"/>
</dbReference>
<keyword evidence="2" id="KW-1003">Cell membrane</keyword>
<comment type="subcellular location">
    <subcellularLocation>
        <location evidence="1">Cell membrane</location>
        <topology evidence="1">Multi-pass membrane protein</topology>
    </subcellularLocation>
</comment>
<feature type="transmembrane region" description="Helical" evidence="9">
    <location>
        <begin position="1074"/>
        <end position="1090"/>
    </location>
</feature>
<dbReference type="InterPro" id="IPR050510">
    <property type="entry name" value="Cation_transp_ATPase_P-type"/>
</dbReference>
<dbReference type="Pfam" id="PF00689">
    <property type="entry name" value="Cation_ATPase_C"/>
    <property type="match status" value="1"/>
</dbReference>
<keyword evidence="6 9" id="KW-1133">Transmembrane helix</keyword>
<dbReference type="SUPFAM" id="SSF81653">
    <property type="entry name" value="Calcium ATPase, transduction domain A"/>
    <property type="match status" value="1"/>
</dbReference>
<dbReference type="FunFam" id="1.20.1110.10:FF:000095">
    <property type="entry name" value="Sodium/potassium-transporting ATPase subunit alpha-1"/>
    <property type="match status" value="1"/>
</dbReference>
<dbReference type="PRINTS" id="PR00119">
    <property type="entry name" value="CATATPASE"/>
</dbReference>
<dbReference type="GO" id="GO:1902600">
    <property type="term" value="P:proton transmembrane transport"/>
    <property type="evidence" value="ECO:0007669"/>
    <property type="project" value="TreeGrafter"/>
</dbReference>
<dbReference type="InterPro" id="IPR004014">
    <property type="entry name" value="ATPase_P-typ_cation-transptr_N"/>
</dbReference>
<feature type="compositionally biased region" description="Basic and acidic residues" evidence="8">
    <location>
        <begin position="726"/>
        <end position="740"/>
    </location>
</feature>
<feature type="transmembrane region" description="Helical" evidence="9">
    <location>
        <begin position="938"/>
        <end position="965"/>
    </location>
</feature>
<dbReference type="GO" id="GO:0030007">
    <property type="term" value="P:intracellular potassium ion homeostasis"/>
    <property type="evidence" value="ECO:0007669"/>
    <property type="project" value="TreeGrafter"/>
</dbReference>
<dbReference type="InterPro" id="IPR036412">
    <property type="entry name" value="HAD-like_sf"/>
</dbReference>
<evidence type="ECO:0000256" key="9">
    <source>
        <dbReference type="SAM" id="Phobius"/>
    </source>
</evidence>
<dbReference type="Pfam" id="PF00122">
    <property type="entry name" value="E1-E2_ATPase"/>
    <property type="match status" value="1"/>
</dbReference>
<evidence type="ECO:0000256" key="6">
    <source>
        <dbReference type="ARBA" id="ARBA00022989"/>
    </source>
</evidence>
<dbReference type="GO" id="GO:0005391">
    <property type="term" value="F:P-type sodium:potassium-exchanging transporter activity"/>
    <property type="evidence" value="ECO:0007669"/>
    <property type="project" value="TreeGrafter"/>
</dbReference>
<dbReference type="PRINTS" id="PR00121">
    <property type="entry name" value="NAKATPASE"/>
</dbReference>
<evidence type="ECO:0000256" key="8">
    <source>
        <dbReference type="SAM" id="MobiDB-lite"/>
    </source>
</evidence>
<accession>A0AA39GZJ6</accession>
<dbReference type="GO" id="GO:0005524">
    <property type="term" value="F:ATP binding"/>
    <property type="evidence" value="ECO:0007669"/>
    <property type="project" value="UniProtKB-KW"/>
</dbReference>
<evidence type="ECO:0000259" key="10">
    <source>
        <dbReference type="SMART" id="SM00831"/>
    </source>
</evidence>
<evidence type="ECO:0000256" key="1">
    <source>
        <dbReference type="ARBA" id="ARBA00004651"/>
    </source>
</evidence>
<sequence length="1112" mass="124686">MSLDPGELSTYAPPAVAEKESKWNVYSTWLMRRWMNVSLPAMPSVRRKRRRKTTKNDDVFSSQKNFLADIEVDYHCAEHILTLEQLSDLHPLTRINRECPVKSRGLNTDEAIARMDGGINSITTYREQGRFLNFILEFMNTFRVLMIVAALLCLLIFALDRSHFPELYMGVILLAMLAFLCCYSYVQHKKGLKKTSGFQSMIPTNATVIRDNQETRICASDLVVGDLVWIRPGNRVPADIRLIHTESLRVETSWLTGEMDPIEYNDEQAPRDQSPLTAHNIVFSGCCCTSGEGLGIVIKIGNDTLFGKVVQMTNREKGRKSRLEKEHRHFVLVVTVFALVAGLLSFLIGFVANNHPSFLSIFINGFLVVLVVCVPQGLPVTLTAQLAIVARRLGKRNIFMKKLDIAETFGTTSVLMCDKTGVFTTNNRIVKALWCGGTSIPADDLLKDDKHKTGVLPDYLDALLTVMSVCNKAHIEPSARQSYRKLHHSWRKGTGIKTSDLPLATNGNGVKPTKPLTQHTLMHLDLKEKSVIGRPMDVAFLKFVNRIVSVEQIRRDYEIAYEIPFSGQNRYHLIIAYDKNEAVMDEEIVNFHLFIKGAPEEIITHCSQLLKVDGVVDIDDAILIDFEETYISYANEGNTCIAFAMAEFEAPVCTRFSAANSFPSKNWCFLGMAAMYDPPREEISTTVAKAIRAGIKVFMVTGDHPSSAEALCRQMEIPGISSAPSDEPKINPENSEKDSGICESPSAEFKEELTIVHGNALETLTSEQWDLLLQKQYIIFARTKPTHKVMIIEECQARNLVVAATGDGVLDAPALKKADIGLAMEEIGAIFAKEAADIVLMQNDLANIVGGIEEGRLLFENIKKTIAYVLAHIIPELCPVLMTSIIGFPLGLNSLQVITIDLLTEIPPSLALIYEKAEEDLMRRAPRKKNCNLVPPGLFLYSYLFAGTLISSGCVLAFFSVFWYYGIATSDLLASSHHHWVTHSRNLTTSRGLVFDSDSQLNIHRQASAAWHITLVVSQVFHLWMCTTRRVSLFRNGFKNIVAVIAIIFEVLMLLFLVYTPGVQTWIGVSQPPTFVWAFPLVVGFVLLVFNEIRKYIIRRNFPSMLVRYIKW</sequence>
<dbReference type="Proteomes" id="UP001175271">
    <property type="component" value="Unassembled WGS sequence"/>
</dbReference>
<dbReference type="GO" id="GO:0036376">
    <property type="term" value="P:sodium ion export across plasma membrane"/>
    <property type="evidence" value="ECO:0007669"/>
    <property type="project" value="TreeGrafter"/>
</dbReference>
<dbReference type="GO" id="GO:1990573">
    <property type="term" value="P:potassium ion import across plasma membrane"/>
    <property type="evidence" value="ECO:0007669"/>
    <property type="project" value="TreeGrafter"/>
</dbReference>
<evidence type="ECO:0000256" key="4">
    <source>
        <dbReference type="ARBA" id="ARBA00022741"/>
    </source>
</evidence>
<evidence type="ECO:0000256" key="2">
    <source>
        <dbReference type="ARBA" id="ARBA00022475"/>
    </source>
</evidence>
<name>A0AA39GZJ6_9BILA</name>
<evidence type="ECO:0000256" key="5">
    <source>
        <dbReference type="ARBA" id="ARBA00022840"/>
    </source>
</evidence>
<keyword evidence="5" id="KW-0067">ATP-binding</keyword>
<dbReference type="Gene3D" id="2.70.150.10">
    <property type="entry name" value="Calcium-transporting ATPase, cytoplasmic transduction domain A"/>
    <property type="match status" value="1"/>
</dbReference>
<evidence type="ECO:0000313" key="11">
    <source>
        <dbReference type="EMBL" id="KAK0396059.1"/>
    </source>
</evidence>
<dbReference type="PANTHER" id="PTHR43294:SF21">
    <property type="entry name" value="CATION TRANSPORTING ATPASE"/>
    <property type="match status" value="1"/>
</dbReference>
<dbReference type="PANTHER" id="PTHR43294">
    <property type="entry name" value="SODIUM/POTASSIUM-TRANSPORTING ATPASE SUBUNIT ALPHA"/>
    <property type="match status" value="1"/>
</dbReference>
<dbReference type="Gene3D" id="1.20.1110.10">
    <property type="entry name" value="Calcium-transporting ATPase, transmembrane domain"/>
    <property type="match status" value="2"/>
</dbReference>
<dbReference type="GO" id="GO:0005886">
    <property type="term" value="C:plasma membrane"/>
    <property type="evidence" value="ECO:0007669"/>
    <property type="project" value="UniProtKB-SubCell"/>
</dbReference>
<feature type="transmembrane region" description="Helical" evidence="9">
    <location>
        <begin position="866"/>
        <end position="888"/>
    </location>
</feature>
<organism evidence="11 12">
    <name type="scientific">Steinernema hermaphroditum</name>
    <dbReference type="NCBI Taxonomy" id="289476"/>
    <lineage>
        <taxon>Eukaryota</taxon>
        <taxon>Metazoa</taxon>
        <taxon>Ecdysozoa</taxon>
        <taxon>Nematoda</taxon>
        <taxon>Chromadorea</taxon>
        <taxon>Rhabditida</taxon>
        <taxon>Tylenchina</taxon>
        <taxon>Panagrolaimomorpha</taxon>
        <taxon>Strongyloidoidea</taxon>
        <taxon>Steinernematidae</taxon>
        <taxon>Steinernema</taxon>
    </lineage>
</organism>
<dbReference type="InterPro" id="IPR059000">
    <property type="entry name" value="ATPase_P-type_domA"/>
</dbReference>
<dbReference type="SUPFAM" id="SSF56784">
    <property type="entry name" value="HAD-like"/>
    <property type="match status" value="1"/>
</dbReference>
<dbReference type="SUPFAM" id="SSF81665">
    <property type="entry name" value="Calcium ATPase, transmembrane domain M"/>
    <property type="match status" value="1"/>
</dbReference>
<dbReference type="InterPro" id="IPR023214">
    <property type="entry name" value="HAD_sf"/>
</dbReference>
<feature type="transmembrane region" description="Helical" evidence="9">
    <location>
        <begin position="358"/>
        <end position="390"/>
    </location>
</feature>
<evidence type="ECO:0000256" key="3">
    <source>
        <dbReference type="ARBA" id="ARBA00022692"/>
    </source>
</evidence>
<proteinExistence type="predicted"/>
<dbReference type="SMART" id="SM00831">
    <property type="entry name" value="Cation_ATPase_N"/>
    <property type="match status" value="1"/>
</dbReference>
<gene>
    <name evidence="11" type="ORF">QR680_001548</name>
</gene>
<feature type="transmembrane region" description="Helical" evidence="9">
    <location>
        <begin position="1038"/>
        <end position="1059"/>
    </location>
</feature>
<dbReference type="InterPro" id="IPR023299">
    <property type="entry name" value="ATPase_P-typ_cyto_dom_N"/>
</dbReference>
<dbReference type="Gene3D" id="3.40.50.1000">
    <property type="entry name" value="HAD superfamily/HAD-like"/>
    <property type="match status" value="2"/>
</dbReference>
<keyword evidence="7 9" id="KW-0472">Membrane</keyword>
<reference evidence="11" key="1">
    <citation type="submission" date="2023-06" db="EMBL/GenBank/DDBJ databases">
        <title>Genomic analysis of the entomopathogenic nematode Steinernema hermaphroditum.</title>
        <authorList>
            <person name="Schwarz E.M."/>
            <person name="Heppert J.K."/>
            <person name="Baniya A."/>
            <person name="Schwartz H.T."/>
            <person name="Tan C.-H."/>
            <person name="Antoshechkin I."/>
            <person name="Sternberg P.W."/>
            <person name="Goodrich-Blair H."/>
            <person name="Dillman A.R."/>
        </authorList>
    </citation>
    <scope>NUCLEOTIDE SEQUENCE</scope>
    <source>
        <strain evidence="11">PS9179</strain>
        <tissue evidence="11">Whole animal</tissue>
    </source>
</reference>
<dbReference type="InterPro" id="IPR001757">
    <property type="entry name" value="P_typ_ATPase"/>
</dbReference>
<dbReference type="InterPro" id="IPR023298">
    <property type="entry name" value="ATPase_P-typ_TM_dom_sf"/>
</dbReference>
<dbReference type="GO" id="GO:0016887">
    <property type="term" value="F:ATP hydrolysis activity"/>
    <property type="evidence" value="ECO:0007669"/>
    <property type="project" value="InterPro"/>
</dbReference>
<evidence type="ECO:0000256" key="7">
    <source>
        <dbReference type="ARBA" id="ARBA00023136"/>
    </source>
</evidence>
<feature type="transmembrane region" description="Helical" evidence="9">
    <location>
        <begin position="165"/>
        <end position="186"/>
    </location>
</feature>
<feature type="domain" description="Cation-transporting P-type ATPase N-terminal" evidence="10">
    <location>
        <begin position="77"/>
        <end position="158"/>
    </location>
</feature>
<dbReference type="Pfam" id="PF13246">
    <property type="entry name" value="Cation_ATPase"/>
    <property type="match status" value="1"/>
</dbReference>
<feature type="region of interest" description="Disordered" evidence="8">
    <location>
        <begin position="719"/>
        <end position="742"/>
    </location>
</feature>
<dbReference type="NCBIfam" id="TIGR01494">
    <property type="entry name" value="ATPase_P-type"/>
    <property type="match status" value="1"/>
</dbReference>
<feature type="transmembrane region" description="Helical" evidence="9">
    <location>
        <begin position="140"/>
        <end position="159"/>
    </location>
</feature>
<keyword evidence="4" id="KW-0547">Nucleotide-binding</keyword>
<dbReference type="GO" id="GO:0006883">
    <property type="term" value="P:intracellular sodium ion homeostasis"/>
    <property type="evidence" value="ECO:0007669"/>
    <property type="project" value="TreeGrafter"/>
</dbReference>